<evidence type="ECO:0000256" key="2">
    <source>
        <dbReference type="ARBA" id="ARBA00022692"/>
    </source>
</evidence>
<evidence type="ECO:0000256" key="4">
    <source>
        <dbReference type="ARBA" id="ARBA00023136"/>
    </source>
</evidence>
<keyword evidence="9" id="KW-1185">Reference proteome</keyword>
<dbReference type="CDD" id="cd07042">
    <property type="entry name" value="STAS_SulP_like_sulfate_transporter"/>
    <property type="match status" value="1"/>
</dbReference>
<feature type="compositionally biased region" description="Basic and acidic residues" evidence="5">
    <location>
        <begin position="26"/>
        <end position="36"/>
    </location>
</feature>
<feature type="domain" description="STAS" evidence="7">
    <location>
        <begin position="552"/>
        <end position="670"/>
    </location>
</feature>
<dbReference type="InterPro" id="IPR001902">
    <property type="entry name" value="SLC26A/SulP_fam"/>
</dbReference>
<gene>
    <name evidence="8" type="ORF">BDZ94DRAFT_1258612</name>
</gene>
<dbReference type="GO" id="GO:0016020">
    <property type="term" value="C:membrane"/>
    <property type="evidence" value="ECO:0007669"/>
    <property type="project" value="UniProtKB-SubCell"/>
</dbReference>
<proteinExistence type="predicted"/>
<dbReference type="GO" id="GO:0055085">
    <property type="term" value="P:transmembrane transport"/>
    <property type="evidence" value="ECO:0007669"/>
    <property type="project" value="InterPro"/>
</dbReference>
<evidence type="ECO:0000259" key="7">
    <source>
        <dbReference type="PROSITE" id="PS50801"/>
    </source>
</evidence>
<organism evidence="8 9">
    <name type="scientific">Collybia nuda</name>
    <dbReference type="NCBI Taxonomy" id="64659"/>
    <lineage>
        <taxon>Eukaryota</taxon>
        <taxon>Fungi</taxon>
        <taxon>Dikarya</taxon>
        <taxon>Basidiomycota</taxon>
        <taxon>Agaricomycotina</taxon>
        <taxon>Agaricomycetes</taxon>
        <taxon>Agaricomycetidae</taxon>
        <taxon>Agaricales</taxon>
        <taxon>Tricholomatineae</taxon>
        <taxon>Clitocybaceae</taxon>
        <taxon>Collybia</taxon>
    </lineage>
</organism>
<dbReference type="EMBL" id="MU150261">
    <property type="protein sequence ID" value="KAF9463585.1"/>
    <property type="molecule type" value="Genomic_DNA"/>
</dbReference>
<feature type="transmembrane region" description="Helical" evidence="6">
    <location>
        <begin position="215"/>
        <end position="246"/>
    </location>
</feature>
<name>A0A9P6CIS1_9AGAR</name>
<dbReference type="OrthoDB" id="427213at2759"/>
<reference evidence="8" key="1">
    <citation type="submission" date="2020-11" db="EMBL/GenBank/DDBJ databases">
        <authorList>
            <consortium name="DOE Joint Genome Institute"/>
            <person name="Ahrendt S."/>
            <person name="Riley R."/>
            <person name="Andreopoulos W."/>
            <person name="Labutti K."/>
            <person name="Pangilinan J."/>
            <person name="Ruiz-Duenas F.J."/>
            <person name="Barrasa J.M."/>
            <person name="Sanchez-Garcia M."/>
            <person name="Camarero S."/>
            <person name="Miyauchi S."/>
            <person name="Serrano A."/>
            <person name="Linde D."/>
            <person name="Babiker R."/>
            <person name="Drula E."/>
            <person name="Ayuso-Fernandez I."/>
            <person name="Pacheco R."/>
            <person name="Padilla G."/>
            <person name="Ferreira P."/>
            <person name="Barriuso J."/>
            <person name="Kellner H."/>
            <person name="Castanera R."/>
            <person name="Alfaro M."/>
            <person name="Ramirez L."/>
            <person name="Pisabarro A.G."/>
            <person name="Kuo A."/>
            <person name="Tritt A."/>
            <person name="Lipzen A."/>
            <person name="He G."/>
            <person name="Yan M."/>
            <person name="Ng V."/>
            <person name="Cullen D."/>
            <person name="Martin F."/>
            <person name="Rosso M.-N."/>
            <person name="Henrissat B."/>
            <person name="Hibbett D."/>
            <person name="Martinez A.T."/>
            <person name="Grigoriev I.V."/>
        </authorList>
    </citation>
    <scope>NUCLEOTIDE SEQUENCE</scope>
    <source>
        <strain evidence="8">CBS 247.69</strain>
    </source>
</reference>
<feature type="region of interest" description="Disordered" evidence="5">
    <location>
        <begin position="1"/>
        <end position="67"/>
    </location>
</feature>
<feature type="transmembrane region" description="Helical" evidence="6">
    <location>
        <begin position="350"/>
        <end position="370"/>
    </location>
</feature>
<dbReference type="InterPro" id="IPR011547">
    <property type="entry name" value="SLC26A/SulP_dom"/>
</dbReference>
<dbReference type="PROSITE" id="PS50801">
    <property type="entry name" value="STAS"/>
    <property type="match status" value="1"/>
</dbReference>
<evidence type="ECO:0000256" key="5">
    <source>
        <dbReference type="SAM" id="MobiDB-lite"/>
    </source>
</evidence>
<dbReference type="SUPFAM" id="SSF52091">
    <property type="entry name" value="SpoIIaa-like"/>
    <property type="match status" value="1"/>
</dbReference>
<evidence type="ECO:0000313" key="9">
    <source>
        <dbReference type="Proteomes" id="UP000807353"/>
    </source>
</evidence>
<evidence type="ECO:0000256" key="1">
    <source>
        <dbReference type="ARBA" id="ARBA00004141"/>
    </source>
</evidence>
<keyword evidence="3 6" id="KW-1133">Transmembrane helix</keyword>
<comment type="subcellular location">
    <subcellularLocation>
        <location evidence="1">Membrane</location>
        <topology evidence="1">Multi-pass membrane protein</topology>
    </subcellularLocation>
</comment>
<feature type="transmembrane region" description="Helical" evidence="6">
    <location>
        <begin position="296"/>
        <end position="319"/>
    </location>
</feature>
<sequence length="674" mass="73999">MISGSQRPNDPTRQPNSQSSASSFTEMERTTNRRNGETTALLDSNGEPATPRYGSASPSDLENDPKRNSAAFSKKVKYYIPSLAWIPDYNFSLLGGDVLAGITVASMLIPQSVSYATSLAKLSPPTGLFSASIPGIVYAFLGTSRQLNVAPEAALSLLLGQAITELRHENPGQGPVELDALGLGVATIITLQVGLISFLLGFFRLGFIDVVLSRALLRGFITAVAVVIMIEQLIPMFGLVALQRIAQPETTLEKIIFLIDNAFTNAHWHTTVISFTALLSLVVLRYFKNFFKRYWWIYRLPEVLIVVAVSTLLCSQFHWDKEGVDILGAVPISTGESFIQFPVRASNLKYLHRTTSTAVLISVVGFLDSIVAAKQNGARFGHSISPNRELVALGAANLAGSFIPGTLPAYGSITRSRINGDVGGRTQMASLVCSGVILLATFFLLPWLYFLPKCVLASIICLVVFSLLVETPHDVAYYWRMAAWVDLTLMSLTFIFSIIWNVEVGVVVSLIISLLLVVHRSSKTRMTILGRIPGTDRWKPINENPEAEENVPGALIIRIRENLDFANTAQLKERLRRLELYGVHKSHPSEDPRRQEASVLVFHMSDVETCDASAAQIFFELLEEYKGRDVGLFITHLAPGPRETFDKAGIVELLGADAFRENVADAINLVEGSR</sequence>
<evidence type="ECO:0000256" key="3">
    <source>
        <dbReference type="ARBA" id="ARBA00022989"/>
    </source>
</evidence>
<feature type="compositionally biased region" description="Polar residues" evidence="5">
    <location>
        <begin position="1"/>
        <end position="24"/>
    </location>
</feature>
<dbReference type="AlphaFoldDB" id="A0A9P6CIS1"/>
<feature type="transmembrane region" description="Helical" evidence="6">
    <location>
        <begin position="489"/>
        <end position="518"/>
    </location>
</feature>
<dbReference type="Pfam" id="PF00916">
    <property type="entry name" value="Sulfate_transp"/>
    <property type="match status" value="1"/>
</dbReference>
<evidence type="ECO:0000313" key="8">
    <source>
        <dbReference type="EMBL" id="KAF9463585.1"/>
    </source>
</evidence>
<comment type="caution">
    <text evidence="8">The sequence shown here is derived from an EMBL/GenBank/DDBJ whole genome shotgun (WGS) entry which is preliminary data.</text>
</comment>
<dbReference type="InterPro" id="IPR036513">
    <property type="entry name" value="STAS_dom_sf"/>
</dbReference>
<dbReference type="InterPro" id="IPR002645">
    <property type="entry name" value="STAS_dom"/>
</dbReference>
<dbReference type="NCBIfam" id="TIGR00815">
    <property type="entry name" value="sulP"/>
    <property type="match status" value="1"/>
</dbReference>
<protein>
    <submittedName>
        <fullName evidence="8">Sulfate anion transporter</fullName>
    </submittedName>
</protein>
<evidence type="ECO:0000256" key="6">
    <source>
        <dbReference type="SAM" id="Phobius"/>
    </source>
</evidence>
<feature type="transmembrane region" description="Helical" evidence="6">
    <location>
        <begin position="180"/>
        <end position="203"/>
    </location>
</feature>
<feature type="transmembrane region" description="Helical" evidence="6">
    <location>
        <begin position="450"/>
        <end position="469"/>
    </location>
</feature>
<dbReference type="Pfam" id="PF01740">
    <property type="entry name" value="STAS"/>
    <property type="match status" value="1"/>
</dbReference>
<dbReference type="PANTHER" id="PTHR11814">
    <property type="entry name" value="SULFATE TRANSPORTER"/>
    <property type="match status" value="1"/>
</dbReference>
<keyword evidence="4 6" id="KW-0472">Membrane</keyword>
<dbReference type="Proteomes" id="UP000807353">
    <property type="component" value="Unassembled WGS sequence"/>
</dbReference>
<keyword evidence="2 6" id="KW-0812">Transmembrane</keyword>
<feature type="transmembrane region" description="Helical" evidence="6">
    <location>
        <begin position="427"/>
        <end position="445"/>
    </location>
</feature>
<accession>A0A9P6CIS1</accession>
<dbReference type="Gene3D" id="3.30.750.24">
    <property type="entry name" value="STAS domain"/>
    <property type="match status" value="1"/>
</dbReference>
<feature type="transmembrane region" description="Helical" evidence="6">
    <location>
        <begin position="390"/>
        <end position="407"/>
    </location>
</feature>
<feature type="transmembrane region" description="Helical" evidence="6">
    <location>
        <begin position="266"/>
        <end position="284"/>
    </location>
</feature>